<reference evidence="1 3" key="1">
    <citation type="submission" date="2016-01" db="EMBL/GenBank/DDBJ databases">
        <title>Annotation of Pseudomonas oryzihabitans USDA-ARS-USMARC-56511.</title>
        <authorList>
            <person name="Harhay G.P."/>
            <person name="Harhay D.M."/>
            <person name="Smith T.P.L."/>
            <person name="Bono J.L."/>
            <person name="Heaton M.P."/>
            <person name="Clawson M.L."/>
            <person name="Chitko-Mckown C.G."/>
            <person name="Capik S.F."/>
            <person name="DeDonder K.D."/>
            <person name="Apley M.D."/>
            <person name="Lubbers B.V."/>
            <person name="White B.J."/>
            <person name="Larson R.L."/>
        </authorList>
    </citation>
    <scope>NUCLEOTIDE SEQUENCE [LARGE SCALE GENOMIC DNA]</scope>
    <source>
        <strain evidence="1 3">USDA-ARS-USMARC-56511</strain>
    </source>
</reference>
<sequence length="78" mass="8873">MRDDTDSHYEIHYKLLGESYTDRISNLDVPITDVVRDLACRHLDAINDERFQLADIESGQALVALHDVSIHRVSPEAP</sequence>
<accession>A0AAJ2BIL1</accession>
<evidence type="ECO:0000313" key="2">
    <source>
        <dbReference type="EMBL" id="MDR6233420.1"/>
    </source>
</evidence>
<dbReference type="AlphaFoldDB" id="A0A0U4VKB2"/>
<evidence type="ECO:0000313" key="1">
    <source>
        <dbReference type="EMBL" id="ALZ83511.1"/>
    </source>
</evidence>
<dbReference type="KEGG" id="por:APT59_04580"/>
<protein>
    <submittedName>
        <fullName evidence="1">Uncharacterized protein</fullName>
    </submittedName>
</protein>
<organism evidence="1 3">
    <name type="scientific">Pseudomonas oryzihabitans</name>
    <dbReference type="NCBI Taxonomy" id="47885"/>
    <lineage>
        <taxon>Bacteria</taxon>
        <taxon>Pseudomonadati</taxon>
        <taxon>Pseudomonadota</taxon>
        <taxon>Gammaproteobacteria</taxon>
        <taxon>Pseudomonadales</taxon>
        <taxon>Pseudomonadaceae</taxon>
        <taxon>Pseudomonas</taxon>
    </lineage>
</organism>
<gene>
    <name evidence="1" type="ORF">APT59_04580</name>
    <name evidence="2" type="ORF">QE440_001161</name>
</gene>
<proteinExistence type="predicted"/>
<dbReference type="EMBL" id="JAVJAF010000001">
    <property type="protein sequence ID" value="MDR6233420.1"/>
    <property type="molecule type" value="Genomic_DNA"/>
</dbReference>
<dbReference type="RefSeq" id="WP_058765520.1">
    <property type="nucleotide sequence ID" value="NZ_CP013987.1"/>
</dbReference>
<dbReference type="Proteomes" id="UP001268036">
    <property type="component" value="Unassembled WGS sequence"/>
</dbReference>
<accession>A0A0U4VKB2</accession>
<evidence type="ECO:0000313" key="3">
    <source>
        <dbReference type="Proteomes" id="UP000064137"/>
    </source>
</evidence>
<reference evidence="2" key="2">
    <citation type="submission" date="2023-08" db="EMBL/GenBank/DDBJ databases">
        <title>Functional and genomic diversity of the sorghum phyllosphere microbiome.</title>
        <authorList>
            <person name="Shade A."/>
        </authorList>
    </citation>
    <scope>NUCLEOTIDE SEQUENCE</scope>
    <source>
        <strain evidence="2">SORGH_AS_0201</strain>
    </source>
</reference>
<name>A0A0U4VKB2_9PSED</name>
<dbReference type="Proteomes" id="UP000064137">
    <property type="component" value="Chromosome"/>
</dbReference>
<dbReference type="EMBL" id="CP013987">
    <property type="protein sequence ID" value="ALZ83511.1"/>
    <property type="molecule type" value="Genomic_DNA"/>
</dbReference>
<dbReference type="OrthoDB" id="6897955at2"/>